<keyword evidence="2" id="KW-1185">Reference proteome</keyword>
<name>A0ABY8B4V7_9BACL</name>
<sequence length="187" mass="20220">MATIGLKNLYAAVLTNESTNTYAAPVKLAPAIEANVTPNWETATLYGDDRAIAEATSLSGIEVELNVADLAPEHYELLMGVTKNADGVIIDNVNDVSPYVAIMFELPKEDGTKKLYVYYKGKFNPPATEATTKGESFEFQTPTISARFLAVENGDWRAHLDTADVDADAAVVTGWYDAPYKPTPVAP</sequence>
<dbReference type="RefSeq" id="WP_275060483.1">
    <property type="nucleotide sequence ID" value="NZ_CP109617.1"/>
</dbReference>
<dbReference type="Proteomes" id="UP001219957">
    <property type="component" value="Chromosome"/>
</dbReference>
<evidence type="ECO:0000313" key="1">
    <source>
        <dbReference type="EMBL" id="WED56183.1"/>
    </source>
</evidence>
<accession>A0ABY8B4V7</accession>
<proteinExistence type="predicted"/>
<evidence type="ECO:0000313" key="2">
    <source>
        <dbReference type="Proteomes" id="UP001219957"/>
    </source>
</evidence>
<dbReference type="EMBL" id="CP109617">
    <property type="protein sequence ID" value="WED56183.1"/>
    <property type="molecule type" value="Genomic_DNA"/>
</dbReference>
<gene>
    <name evidence="1" type="ORF">OE059_04810</name>
</gene>
<reference evidence="1 2" key="1">
    <citation type="submission" date="2022-10" db="EMBL/GenBank/DDBJ databases">
        <title>Complete genome sequence of Exiguobacterium profundum TSS-3 isolated from an extremely saline-alkaline spring located in Ixtapa, Chiapas-Mexico.</title>
        <authorList>
            <person name="Rincon-Rosales R."/>
            <person name="Rogel M.A."/>
            <person name="Rincon-Molina C.I."/>
            <person name="Guerrero G."/>
            <person name="Manzano-Gomez L.A."/>
            <person name="Lopez-Lopez A."/>
            <person name="Rincon Molina F.A."/>
            <person name="Martinez-Romero E."/>
        </authorList>
    </citation>
    <scope>NUCLEOTIDE SEQUENCE [LARGE SCALE GENOMIC DNA]</scope>
    <source>
        <strain evidence="1 2">TSS-3</strain>
    </source>
</reference>
<organism evidence="1 2">
    <name type="scientific">Exiguobacterium profundum</name>
    <dbReference type="NCBI Taxonomy" id="307643"/>
    <lineage>
        <taxon>Bacteria</taxon>
        <taxon>Bacillati</taxon>
        <taxon>Bacillota</taxon>
        <taxon>Bacilli</taxon>
        <taxon>Bacillales</taxon>
        <taxon>Bacillales Family XII. Incertae Sedis</taxon>
        <taxon>Exiguobacterium</taxon>
    </lineage>
</organism>
<dbReference type="InterPro" id="IPR006490">
    <property type="entry name" value="Maj_tail_phi13"/>
</dbReference>
<protein>
    <submittedName>
        <fullName evidence="1">Phage tail protein</fullName>
    </submittedName>
</protein>
<dbReference type="NCBIfam" id="TIGR01603">
    <property type="entry name" value="maj_tail_phi13"/>
    <property type="match status" value="1"/>
</dbReference>